<organism evidence="2 3">
    <name type="scientific">Georgenia satyanarayanai</name>
    <dbReference type="NCBI Taxonomy" id="860221"/>
    <lineage>
        <taxon>Bacteria</taxon>
        <taxon>Bacillati</taxon>
        <taxon>Actinomycetota</taxon>
        <taxon>Actinomycetes</taxon>
        <taxon>Micrococcales</taxon>
        <taxon>Bogoriellaceae</taxon>
        <taxon>Georgenia</taxon>
    </lineage>
</organism>
<proteinExistence type="predicted"/>
<accession>A0A2Y9A7K8</accession>
<dbReference type="InterPro" id="IPR010359">
    <property type="entry name" value="IrrE_HExxH"/>
</dbReference>
<dbReference type="EMBL" id="UETB01000004">
    <property type="protein sequence ID" value="SSA40444.1"/>
    <property type="molecule type" value="Genomic_DNA"/>
</dbReference>
<dbReference type="OrthoDB" id="4727201at2"/>
<dbReference type="Pfam" id="PF06114">
    <property type="entry name" value="Peptidase_M78"/>
    <property type="match status" value="1"/>
</dbReference>
<sequence>MDPRQSQVQRRCTIAHEVAHIELGHTGGCTPFEEEAARRHAARRLIAMPDLLDVLCWTEELEEAADELWVDLDTLKARLDALTAGERAALCDLYERLDRGA</sequence>
<name>A0A2Y9A7K8_9MICO</name>
<evidence type="ECO:0000259" key="1">
    <source>
        <dbReference type="Pfam" id="PF06114"/>
    </source>
</evidence>
<protein>
    <recommendedName>
        <fullName evidence="1">IrrE N-terminal-like domain-containing protein</fullName>
    </recommendedName>
</protein>
<evidence type="ECO:0000313" key="3">
    <source>
        <dbReference type="Proteomes" id="UP000250222"/>
    </source>
</evidence>
<feature type="domain" description="IrrE N-terminal-like" evidence="1">
    <location>
        <begin position="3"/>
        <end position="79"/>
    </location>
</feature>
<dbReference type="Proteomes" id="UP000250222">
    <property type="component" value="Unassembled WGS sequence"/>
</dbReference>
<keyword evidence="3" id="KW-1185">Reference proteome</keyword>
<evidence type="ECO:0000313" key="2">
    <source>
        <dbReference type="EMBL" id="SSA40444.1"/>
    </source>
</evidence>
<gene>
    <name evidence="2" type="ORF">SAMN05216184_104138</name>
</gene>
<reference evidence="2 3" key="1">
    <citation type="submission" date="2016-10" db="EMBL/GenBank/DDBJ databases">
        <authorList>
            <person name="Cai Z."/>
        </authorList>
    </citation>
    <scope>NUCLEOTIDE SEQUENCE [LARGE SCALE GENOMIC DNA]</scope>
    <source>
        <strain evidence="2 3">CGMCC 1.10826</strain>
    </source>
</reference>
<dbReference type="AlphaFoldDB" id="A0A2Y9A7K8"/>